<organism evidence="1 2">
    <name type="scientific">Caenorhabditis nigoni</name>
    <dbReference type="NCBI Taxonomy" id="1611254"/>
    <lineage>
        <taxon>Eukaryota</taxon>
        <taxon>Metazoa</taxon>
        <taxon>Ecdysozoa</taxon>
        <taxon>Nematoda</taxon>
        <taxon>Chromadorea</taxon>
        <taxon>Rhabditida</taxon>
        <taxon>Rhabditina</taxon>
        <taxon>Rhabditomorpha</taxon>
        <taxon>Rhabditoidea</taxon>
        <taxon>Rhabditidae</taxon>
        <taxon>Peloderinae</taxon>
        <taxon>Caenorhabditis</taxon>
    </lineage>
</organism>
<dbReference type="AlphaFoldDB" id="A0A2G5S9C6"/>
<sequence>MVKRTNRGIRIITREVKFVDRSETPNSESICQDVFINQERNQRFEAIRYRPVLTVNDAISRFEGFCPAEELSETKVFGSGVVWLQS</sequence>
<name>A0A2G5S9C6_9PELO</name>
<accession>A0A2G5S9C6</accession>
<dbReference type="Proteomes" id="UP000230233">
    <property type="component" value="Unassembled WGS sequence"/>
</dbReference>
<reference evidence="2" key="1">
    <citation type="submission" date="2017-10" db="EMBL/GenBank/DDBJ databases">
        <title>Rapid genome shrinkage in a self-fertile nematode reveals novel sperm competition proteins.</title>
        <authorList>
            <person name="Yin D."/>
            <person name="Schwarz E.M."/>
            <person name="Thomas C.G."/>
            <person name="Felde R.L."/>
            <person name="Korf I.F."/>
            <person name="Cutter A.D."/>
            <person name="Schartner C.M."/>
            <person name="Ralston E.J."/>
            <person name="Meyer B.J."/>
            <person name="Haag E.S."/>
        </authorList>
    </citation>
    <scope>NUCLEOTIDE SEQUENCE [LARGE SCALE GENOMIC DNA]</scope>
    <source>
        <strain evidence="2">JU1422</strain>
    </source>
</reference>
<protein>
    <submittedName>
        <fullName evidence="1">Uncharacterized protein</fullName>
    </submittedName>
</protein>
<evidence type="ECO:0000313" key="1">
    <source>
        <dbReference type="EMBL" id="PIC11684.1"/>
    </source>
</evidence>
<proteinExistence type="predicted"/>
<comment type="caution">
    <text evidence="1">The sequence shown here is derived from an EMBL/GenBank/DDBJ whole genome shotgun (WGS) entry which is preliminary data.</text>
</comment>
<evidence type="ECO:0000313" key="2">
    <source>
        <dbReference type="Proteomes" id="UP000230233"/>
    </source>
</evidence>
<dbReference type="EMBL" id="PDUG01000055">
    <property type="protein sequence ID" value="PIC11684.1"/>
    <property type="molecule type" value="Genomic_DNA"/>
</dbReference>
<keyword evidence="2" id="KW-1185">Reference proteome</keyword>
<gene>
    <name evidence="1" type="ORF">B9Z55_028927</name>
</gene>